<dbReference type="Proteomes" id="UP001279410">
    <property type="component" value="Unassembled WGS sequence"/>
</dbReference>
<sequence length="293" mass="31610">MSEENITLFDLLNLSIGTPQQGAVNFSALHALLHAVLRQLGVRELKIQWRNSHPGDADTGAPVGVSGPRHSGEEQLQIEGDRETEVQPGTELQERTTSSSVAPTRSSGTAADGQSELRSRIQTCEDGVSKAMRLIHELHNPRDDLKEEVKELHHQQKMVGAQAETVAAVETCCHRSEEVDIIGLDGHIYRGRLNPSANRNTETKLPTISTKDGLCKIKDKAKCSPSHKPAASPEALHHLHSAKSTQCSRSASSSSGRDWPVSTLGCTSQSSIAQASAAAERTAEPQDDQQADL</sequence>
<feature type="region of interest" description="Disordered" evidence="1">
    <location>
        <begin position="221"/>
        <end position="293"/>
    </location>
</feature>
<comment type="caution">
    <text evidence="2">The sequence shown here is derived from an EMBL/GenBank/DDBJ whole genome shotgun (WGS) entry which is preliminary data.</text>
</comment>
<evidence type="ECO:0000313" key="3">
    <source>
        <dbReference type="Proteomes" id="UP001279410"/>
    </source>
</evidence>
<dbReference type="EMBL" id="BRZM01000007">
    <property type="protein sequence ID" value="GLD48848.1"/>
    <property type="molecule type" value="Genomic_DNA"/>
</dbReference>
<organism evidence="2 3">
    <name type="scientific">Lates japonicus</name>
    <name type="common">Japanese lates</name>
    <dbReference type="NCBI Taxonomy" id="270547"/>
    <lineage>
        <taxon>Eukaryota</taxon>
        <taxon>Metazoa</taxon>
        <taxon>Chordata</taxon>
        <taxon>Craniata</taxon>
        <taxon>Vertebrata</taxon>
        <taxon>Euteleostomi</taxon>
        <taxon>Actinopterygii</taxon>
        <taxon>Neopterygii</taxon>
        <taxon>Teleostei</taxon>
        <taxon>Neoteleostei</taxon>
        <taxon>Acanthomorphata</taxon>
        <taxon>Carangaria</taxon>
        <taxon>Carangaria incertae sedis</taxon>
        <taxon>Centropomidae</taxon>
        <taxon>Lates</taxon>
    </lineage>
</organism>
<accession>A0AAD3M7P2</accession>
<feature type="compositionally biased region" description="Low complexity" evidence="1">
    <location>
        <begin position="268"/>
        <end position="279"/>
    </location>
</feature>
<proteinExistence type="predicted"/>
<dbReference type="PANTHER" id="PTHR47080">
    <property type="entry name" value="CHROMOSOME 16 OPEN READING FRAME 96"/>
    <property type="match status" value="1"/>
</dbReference>
<feature type="compositionally biased region" description="Low complexity" evidence="1">
    <location>
        <begin position="242"/>
        <end position="255"/>
    </location>
</feature>
<feature type="region of interest" description="Disordered" evidence="1">
    <location>
        <begin position="51"/>
        <end position="118"/>
    </location>
</feature>
<name>A0AAD3M7P2_LATJO</name>
<evidence type="ECO:0000256" key="1">
    <source>
        <dbReference type="SAM" id="MobiDB-lite"/>
    </source>
</evidence>
<evidence type="ECO:0000313" key="2">
    <source>
        <dbReference type="EMBL" id="GLD48848.1"/>
    </source>
</evidence>
<dbReference type="AlphaFoldDB" id="A0AAD3M7P2"/>
<gene>
    <name evidence="2" type="ORF">AKAME5_000274600</name>
</gene>
<dbReference type="PANTHER" id="PTHR47080:SF1">
    <property type="entry name" value="CHROMOSOME 16 OPEN READING FRAME 96"/>
    <property type="match status" value="1"/>
</dbReference>
<reference evidence="2" key="1">
    <citation type="submission" date="2022-08" db="EMBL/GenBank/DDBJ databases">
        <title>Genome sequencing of akame (Lates japonicus).</title>
        <authorList>
            <person name="Hashiguchi Y."/>
            <person name="Takahashi H."/>
        </authorList>
    </citation>
    <scope>NUCLEOTIDE SEQUENCE</scope>
    <source>
        <strain evidence="2">Kochi</strain>
    </source>
</reference>
<keyword evidence="3" id="KW-1185">Reference proteome</keyword>
<feature type="compositionally biased region" description="Polar residues" evidence="1">
    <location>
        <begin position="95"/>
        <end position="109"/>
    </location>
</feature>
<protein>
    <submittedName>
        <fullName evidence="2">Uncharacterized protein</fullName>
    </submittedName>
</protein>